<comment type="caution">
    <text evidence="2">The sequence shown here is derived from an EMBL/GenBank/DDBJ whole genome shotgun (WGS) entry which is preliminary data.</text>
</comment>
<protein>
    <recommendedName>
        <fullName evidence="1">Retrotransposon gag domain-containing protein</fullName>
    </recommendedName>
</protein>
<proteinExistence type="predicted"/>
<accession>A0A6D2J0N3</accession>
<dbReference type="PANTHER" id="PTHR35046">
    <property type="entry name" value="ZINC KNUCKLE (CCHC-TYPE) FAMILY PROTEIN"/>
    <property type="match status" value="1"/>
</dbReference>
<dbReference type="Pfam" id="PF03732">
    <property type="entry name" value="Retrotrans_gag"/>
    <property type="match status" value="1"/>
</dbReference>
<reference evidence="2" key="1">
    <citation type="submission" date="2020-01" db="EMBL/GenBank/DDBJ databases">
        <authorList>
            <person name="Mishra B."/>
        </authorList>
    </citation>
    <scope>NUCLEOTIDE SEQUENCE [LARGE SCALE GENOMIC DNA]</scope>
</reference>
<name>A0A6D2J0N3_9BRAS</name>
<gene>
    <name evidence="2" type="ORF">MERR_LOCUS20705</name>
</gene>
<dbReference type="AlphaFoldDB" id="A0A6D2J0N3"/>
<dbReference type="Proteomes" id="UP000467841">
    <property type="component" value="Unassembled WGS sequence"/>
</dbReference>
<sequence>MAPTDAETLTQLREQIQQLAAAVQAIALKQEEYINVQQQEKYDSEQDSSFEEDAENAITELVPEFHGGESAEKLLDWIATVEETLECKRISFERCVPMITVRFRGSAAAWWAKETASRERLGKPRILSWDKLKKKMRKSFLPVNYDHVVYQRFDNLKQGSLSTVEEYATEFSSLLRRVDLQESDQQIVARFVGGLWMGKMRYTLRLLNPLTLAEAKQKALIVDDRPENRGAVQIQCLVLEPVVVRGSLLRPRQAIALLVLSLSSIVFPNKSTSALLS</sequence>
<keyword evidence="3" id="KW-1185">Reference proteome</keyword>
<feature type="domain" description="Retrotransposon gag" evidence="1">
    <location>
        <begin position="98"/>
        <end position="196"/>
    </location>
</feature>
<evidence type="ECO:0000259" key="1">
    <source>
        <dbReference type="Pfam" id="PF03732"/>
    </source>
</evidence>
<evidence type="ECO:0000313" key="2">
    <source>
        <dbReference type="EMBL" id="CAA7033470.1"/>
    </source>
</evidence>
<dbReference type="InterPro" id="IPR005162">
    <property type="entry name" value="Retrotrans_gag_dom"/>
</dbReference>
<evidence type="ECO:0000313" key="3">
    <source>
        <dbReference type="Proteomes" id="UP000467841"/>
    </source>
</evidence>
<dbReference type="PANTHER" id="PTHR35046:SF18">
    <property type="entry name" value="RNA-DIRECTED DNA POLYMERASE"/>
    <property type="match status" value="1"/>
</dbReference>
<organism evidence="2 3">
    <name type="scientific">Microthlaspi erraticum</name>
    <dbReference type="NCBI Taxonomy" id="1685480"/>
    <lineage>
        <taxon>Eukaryota</taxon>
        <taxon>Viridiplantae</taxon>
        <taxon>Streptophyta</taxon>
        <taxon>Embryophyta</taxon>
        <taxon>Tracheophyta</taxon>
        <taxon>Spermatophyta</taxon>
        <taxon>Magnoliopsida</taxon>
        <taxon>eudicotyledons</taxon>
        <taxon>Gunneridae</taxon>
        <taxon>Pentapetalae</taxon>
        <taxon>rosids</taxon>
        <taxon>malvids</taxon>
        <taxon>Brassicales</taxon>
        <taxon>Brassicaceae</taxon>
        <taxon>Coluteocarpeae</taxon>
        <taxon>Microthlaspi</taxon>
    </lineage>
</organism>
<dbReference type="EMBL" id="CACVBM020001132">
    <property type="protein sequence ID" value="CAA7033470.1"/>
    <property type="molecule type" value="Genomic_DNA"/>
</dbReference>
<dbReference type="OrthoDB" id="1111214at2759"/>